<accession>A0A6G4A9K1</accession>
<gene>
    <name evidence="1" type="ORF">G4H13_05520</name>
</gene>
<dbReference type="EMBL" id="JAAIKT010000004">
    <property type="protein sequence ID" value="NEW69888.1"/>
    <property type="molecule type" value="Genomic_DNA"/>
</dbReference>
<organism evidence="1 2">
    <name type="scientific">Streptomyces rhizosphaericus</name>
    <dbReference type="NCBI Taxonomy" id="114699"/>
    <lineage>
        <taxon>Bacteria</taxon>
        <taxon>Bacillati</taxon>
        <taxon>Actinomycetota</taxon>
        <taxon>Actinomycetes</taxon>
        <taxon>Kitasatosporales</taxon>
        <taxon>Streptomycetaceae</taxon>
        <taxon>Streptomyces</taxon>
        <taxon>Streptomyces violaceusniger group</taxon>
    </lineage>
</organism>
<dbReference type="RefSeq" id="WP_164424368.1">
    <property type="nucleotide sequence ID" value="NZ_JAAIKT010000004.1"/>
</dbReference>
<evidence type="ECO:0000313" key="2">
    <source>
        <dbReference type="Proteomes" id="UP000476310"/>
    </source>
</evidence>
<sequence>MAFSLSFNRTFKHQPWVDAVDRVAAGGDNGFNVRFQRLEADLDKISGLFTEVTAALNSLLPAPGTEKSIRLAPFLTGTGPTAWDTSSQAGLAKKPPGTSAQGAMPLTLPVPGVISSFRVFGKNKGSGTLFFDLMRAKLDGSSQDRLVRIVVSGQATDAPFSDARPPIGDPEAEIDPNAGYFIATSLVGAGNNDTVVITGFQVTYKER</sequence>
<dbReference type="Proteomes" id="UP000476310">
    <property type="component" value="Unassembled WGS sequence"/>
</dbReference>
<evidence type="ECO:0000313" key="1">
    <source>
        <dbReference type="EMBL" id="NEW69888.1"/>
    </source>
</evidence>
<keyword evidence="2" id="KW-1185">Reference proteome</keyword>
<dbReference type="AlphaFoldDB" id="A0A6G4A9K1"/>
<protein>
    <submittedName>
        <fullName evidence="1">Uncharacterized protein</fullName>
    </submittedName>
</protein>
<comment type="caution">
    <text evidence="1">The sequence shown here is derived from an EMBL/GenBank/DDBJ whole genome shotgun (WGS) entry which is preliminary data.</text>
</comment>
<reference evidence="1" key="1">
    <citation type="submission" date="2020-02" db="EMBL/GenBank/DDBJ databases">
        <title>A new Streptomyces sp. for controlling soil-borne diseases.</title>
        <authorList>
            <person name="Li X."/>
            <person name="Tian Y."/>
            <person name="Gao K."/>
        </authorList>
    </citation>
    <scope>NUCLEOTIDE SEQUENCE [LARGE SCALE GENOMIC DNA]</scope>
    <source>
        <strain evidence="1">0250</strain>
    </source>
</reference>
<name>A0A6G4A9K1_9ACTN</name>
<proteinExistence type="predicted"/>